<feature type="compositionally biased region" description="Basic residues" evidence="1">
    <location>
        <begin position="25"/>
        <end position="36"/>
    </location>
</feature>
<evidence type="ECO:0000313" key="3">
    <source>
        <dbReference type="Proteomes" id="UP000093476"/>
    </source>
</evidence>
<evidence type="ECO:0000313" key="2">
    <source>
        <dbReference type="EMBL" id="OCQ54672.1"/>
    </source>
</evidence>
<protein>
    <submittedName>
        <fullName evidence="2">Uncharacterized protein</fullName>
    </submittedName>
</protein>
<dbReference type="Proteomes" id="UP000093476">
    <property type="component" value="Unassembled WGS sequence"/>
</dbReference>
<accession>A0A1C0U9T5</accession>
<reference evidence="2 3" key="1">
    <citation type="submission" date="2015-12" db="EMBL/GenBank/DDBJ databases">
        <title>Genome comparisons provide insights into the role of secondary metabolites in the pathogenic phase of the Photorhabdus life cycle.</title>
        <authorList>
            <person name="Tobias N.J."/>
            <person name="Mishra B."/>
            <person name="Gupta D.K."/>
            <person name="Thines M."/>
            <person name="Stinear T.P."/>
            <person name="Bode H.B."/>
        </authorList>
    </citation>
    <scope>NUCLEOTIDE SEQUENCE [LARGE SCALE GENOMIC DNA]</scope>
    <source>
        <strain evidence="2 3">PB68.1</strain>
    </source>
</reference>
<organism evidence="2 3">
    <name type="scientific">Photorhabdus australis subsp. thailandensis</name>
    <dbReference type="NCBI Taxonomy" id="2805096"/>
    <lineage>
        <taxon>Bacteria</taxon>
        <taxon>Pseudomonadati</taxon>
        <taxon>Pseudomonadota</taxon>
        <taxon>Gammaproteobacteria</taxon>
        <taxon>Enterobacterales</taxon>
        <taxon>Morganellaceae</taxon>
        <taxon>Photorhabdus</taxon>
    </lineage>
</organism>
<dbReference type="AlphaFoldDB" id="A0A1C0U9T5"/>
<gene>
    <name evidence="2" type="ORF">Ppb6_00036</name>
</gene>
<evidence type="ECO:0000256" key="1">
    <source>
        <dbReference type="SAM" id="MobiDB-lite"/>
    </source>
</evidence>
<keyword evidence="3" id="KW-1185">Reference proteome</keyword>
<proteinExistence type="predicted"/>
<feature type="region of interest" description="Disordered" evidence="1">
    <location>
        <begin position="1"/>
        <end position="48"/>
    </location>
</feature>
<feature type="region of interest" description="Disordered" evidence="1">
    <location>
        <begin position="67"/>
        <end position="89"/>
    </location>
</feature>
<name>A0A1C0U9T5_9GAMM</name>
<comment type="caution">
    <text evidence="2">The sequence shown here is derived from an EMBL/GenBank/DDBJ whole genome shotgun (WGS) entry which is preliminary data.</text>
</comment>
<dbReference type="EMBL" id="LOMY01000005">
    <property type="protein sequence ID" value="OCQ54672.1"/>
    <property type="molecule type" value="Genomic_DNA"/>
</dbReference>
<sequence>MVARLSGAGRGLVGQHQSPSEAGHTRPRRQIGRGKGKSLVPAGNKEKPHRIVVNDYPITTIHVPYRKPCHDSDYRRYTPRSSHHITPTA</sequence>